<sequence length="239" mass="26242">MHVAFLYAIGTLALSGKMSVMAAPRTANVTDGAPSVTAATSLASATSVPNAYVDPFFQNFTMVPNSYTGAFGPNGETLTFNGTIQEVMRQVREINPGYDWDGTGGNGAAFKFKKPEWRDRHVSKKDCVGPDPRGVRQRYIQDGIKYLVNRKDMAMVDKTACTRVSCSWDAAIFICYEPPTSSSSATYTNSWDYVAAYAQGIISEWCPKWYSPDTRSAFAVRGRVWAPDGLIVSVQYDDC</sequence>
<comment type="caution">
    <text evidence="2">The sequence shown here is derived from an EMBL/GenBank/DDBJ whole genome shotgun (WGS) entry which is preliminary data.</text>
</comment>
<dbReference type="EMBL" id="JOWA01000089">
    <property type="protein sequence ID" value="KEZ44000.1"/>
    <property type="molecule type" value="Genomic_DNA"/>
</dbReference>
<evidence type="ECO:0000313" key="3">
    <source>
        <dbReference type="Proteomes" id="UP000028545"/>
    </source>
</evidence>
<dbReference type="PANTHER" id="PTHR35605:SF1">
    <property type="entry name" value="ECP2 EFFECTOR PROTEIN DOMAIN-CONTAINING PROTEIN-RELATED"/>
    <property type="match status" value="1"/>
</dbReference>
<dbReference type="GeneID" id="27722784"/>
<dbReference type="Proteomes" id="UP000028545">
    <property type="component" value="Unassembled WGS sequence"/>
</dbReference>
<dbReference type="OrthoDB" id="3552888at2759"/>
<dbReference type="KEGG" id="sapo:SAPIO_CDS3712"/>
<dbReference type="PANTHER" id="PTHR35605">
    <property type="entry name" value="ECP2 EFFECTOR PROTEIN DOMAIN-CONTAINING PROTEIN-RELATED"/>
    <property type="match status" value="1"/>
</dbReference>
<gene>
    <name evidence="2" type="ORF">SAPIO_CDS3712</name>
</gene>
<feature type="chain" id="PRO_5001775387" description="Secreted protein" evidence="1">
    <location>
        <begin position="23"/>
        <end position="239"/>
    </location>
</feature>
<organism evidence="2 3">
    <name type="scientific">Pseudallescheria apiosperma</name>
    <name type="common">Scedosporium apiospermum</name>
    <dbReference type="NCBI Taxonomy" id="563466"/>
    <lineage>
        <taxon>Eukaryota</taxon>
        <taxon>Fungi</taxon>
        <taxon>Dikarya</taxon>
        <taxon>Ascomycota</taxon>
        <taxon>Pezizomycotina</taxon>
        <taxon>Sordariomycetes</taxon>
        <taxon>Hypocreomycetidae</taxon>
        <taxon>Microascales</taxon>
        <taxon>Microascaceae</taxon>
        <taxon>Scedosporium</taxon>
    </lineage>
</organism>
<dbReference type="VEuPathDB" id="FungiDB:SAPIO_CDS3712"/>
<keyword evidence="3" id="KW-1185">Reference proteome</keyword>
<dbReference type="RefSeq" id="XP_016643799.1">
    <property type="nucleotide sequence ID" value="XM_016786456.1"/>
</dbReference>
<dbReference type="AlphaFoldDB" id="A0A084G9I8"/>
<evidence type="ECO:0008006" key="4">
    <source>
        <dbReference type="Google" id="ProtNLM"/>
    </source>
</evidence>
<keyword evidence="1" id="KW-0732">Signal</keyword>
<dbReference type="HOGENOM" id="CLU_107712_0_0_1"/>
<accession>A0A084G9I8</accession>
<protein>
    <recommendedName>
        <fullName evidence="4">Secreted protein</fullName>
    </recommendedName>
</protein>
<proteinExistence type="predicted"/>
<evidence type="ECO:0000256" key="1">
    <source>
        <dbReference type="SAM" id="SignalP"/>
    </source>
</evidence>
<reference evidence="2 3" key="1">
    <citation type="journal article" date="2014" name="Genome Announc.">
        <title>Draft genome sequence of the pathogenic fungus Scedosporium apiospermum.</title>
        <authorList>
            <person name="Vandeputte P."/>
            <person name="Ghamrawi S."/>
            <person name="Rechenmann M."/>
            <person name="Iltis A."/>
            <person name="Giraud S."/>
            <person name="Fleury M."/>
            <person name="Thornton C."/>
            <person name="Delhaes L."/>
            <person name="Meyer W."/>
            <person name="Papon N."/>
            <person name="Bouchara J.P."/>
        </authorList>
    </citation>
    <scope>NUCLEOTIDE SEQUENCE [LARGE SCALE GENOMIC DNA]</scope>
    <source>
        <strain evidence="2 3">IHEM 14462</strain>
    </source>
</reference>
<feature type="signal peptide" evidence="1">
    <location>
        <begin position="1"/>
        <end position="22"/>
    </location>
</feature>
<name>A0A084G9I8_PSEDA</name>
<evidence type="ECO:0000313" key="2">
    <source>
        <dbReference type="EMBL" id="KEZ44000.1"/>
    </source>
</evidence>